<keyword evidence="4" id="KW-1185">Reference proteome</keyword>
<evidence type="ECO:0000313" key="4">
    <source>
        <dbReference type="Proteomes" id="UP001595453"/>
    </source>
</evidence>
<dbReference type="CDD" id="cd00093">
    <property type="entry name" value="HTH_XRE"/>
    <property type="match status" value="1"/>
</dbReference>
<evidence type="ECO:0000256" key="1">
    <source>
        <dbReference type="SAM" id="MobiDB-lite"/>
    </source>
</evidence>
<dbReference type="InterPro" id="IPR010982">
    <property type="entry name" value="Lambda_DNA-bd_dom_sf"/>
</dbReference>
<sequence length="104" mass="11878">MQTPEEYEVTLRINAILKELKKRRGFTKKVVSEKLGIGLTTLDDYMNGVSSFRLGTLLRLAELAKLSLSDILDSTDAFTEHYNKEASHDKTQLENMDNVEKENE</sequence>
<organism evidence="3 4">
    <name type="scientific">Pseudoalteromonas fenneropenaei</name>
    <dbReference type="NCBI Taxonomy" id="1737459"/>
    <lineage>
        <taxon>Bacteria</taxon>
        <taxon>Pseudomonadati</taxon>
        <taxon>Pseudomonadota</taxon>
        <taxon>Gammaproteobacteria</taxon>
        <taxon>Alteromonadales</taxon>
        <taxon>Pseudoalteromonadaceae</taxon>
        <taxon>Pseudoalteromonas</taxon>
    </lineage>
</organism>
<dbReference type="Proteomes" id="UP001595453">
    <property type="component" value="Unassembled WGS sequence"/>
</dbReference>
<evidence type="ECO:0000313" key="3">
    <source>
        <dbReference type="EMBL" id="MFC3032758.1"/>
    </source>
</evidence>
<dbReference type="PROSITE" id="PS50943">
    <property type="entry name" value="HTH_CROC1"/>
    <property type="match status" value="1"/>
</dbReference>
<feature type="domain" description="HTH cro/C1-type" evidence="2">
    <location>
        <begin position="17"/>
        <end position="71"/>
    </location>
</feature>
<dbReference type="RefSeq" id="WP_377123571.1">
    <property type="nucleotide sequence ID" value="NZ_JBHRSD010000014.1"/>
</dbReference>
<dbReference type="InterPro" id="IPR001387">
    <property type="entry name" value="Cro/C1-type_HTH"/>
</dbReference>
<dbReference type="Pfam" id="PF01381">
    <property type="entry name" value="HTH_3"/>
    <property type="match status" value="1"/>
</dbReference>
<gene>
    <name evidence="3" type="ORF">ACFOEE_09520</name>
</gene>
<proteinExistence type="predicted"/>
<dbReference type="EMBL" id="JBHRSD010000014">
    <property type="protein sequence ID" value="MFC3032758.1"/>
    <property type="molecule type" value="Genomic_DNA"/>
</dbReference>
<feature type="region of interest" description="Disordered" evidence="1">
    <location>
        <begin position="84"/>
        <end position="104"/>
    </location>
</feature>
<evidence type="ECO:0000259" key="2">
    <source>
        <dbReference type="PROSITE" id="PS50943"/>
    </source>
</evidence>
<reference evidence="4" key="1">
    <citation type="journal article" date="2019" name="Int. J. Syst. Evol. Microbiol.">
        <title>The Global Catalogue of Microorganisms (GCM) 10K type strain sequencing project: providing services to taxonomists for standard genome sequencing and annotation.</title>
        <authorList>
            <consortium name="The Broad Institute Genomics Platform"/>
            <consortium name="The Broad Institute Genome Sequencing Center for Infectious Disease"/>
            <person name="Wu L."/>
            <person name="Ma J."/>
        </authorList>
    </citation>
    <scope>NUCLEOTIDE SEQUENCE [LARGE SCALE GENOMIC DNA]</scope>
    <source>
        <strain evidence="4">KCTC 42730</strain>
    </source>
</reference>
<dbReference type="Gene3D" id="1.10.260.40">
    <property type="entry name" value="lambda repressor-like DNA-binding domains"/>
    <property type="match status" value="1"/>
</dbReference>
<comment type="caution">
    <text evidence="3">The sequence shown here is derived from an EMBL/GenBank/DDBJ whole genome shotgun (WGS) entry which is preliminary data.</text>
</comment>
<dbReference type="SUPFAM" id="SSF47413">
    <property type="entry name" value="lambda repressor-like DNA-binding domains"/>
    <property type="match status" value="1"/>
</dbReference>
<name>A0ABV7CJE6_9GAMM</name>
<protein>
    <submittedName>
        <fullName evidence="3">Helix-turn-helix domain-containing protein</fullName>
    </submittedName>
</protein>
<accession>A0ABV7CJE6</accession>
<dbReference type="SMART" id="SM00530">
    <property type="entry name" value="HTH_XRE"/>
    <property type="match status" value="1"/>
</dbReference>